<keyword evidence="4" id="KW-0653">Protein transport</keyword>
<dbReference type="SMART" id="SM00397">
    <property type="entry name" value="t_SNARE"/>
    <property type="match status" value="1"/>
</dbReference>
<reference evidence="11 12" key="1">
    <citation type="submission" date="2024-01" db="EMBL/GenBank/DDBJ databases">
        <title>The genomes of 5 underutilized Papilionoideae crops provide insights into root nodulation and disease resistanc.</title>
        <authorList>
            <person name="Jiang F."/>
        </authorList>
    </citation>
    <scope>NUCLEOTIDE SEQUENCE [LARGE SCALE GENOMIC DNA]</scope>
    <source>
        <strain evidence="11">DUOXIRENSHENG_FW03</strain>
        <tissue evidence="11">Leaves</tissue>
    </source>
</reference>
<dbReference type="FunFam" id="1.25.40.10:FF:000184">
    <property type="entry name" value="Pentatricopeptide repeat-containing protein, chloroplastic"/>
    <property type="match status" value="1"/>
</dbReference>
<dbReference type="InterPro" id="IPR046960">
    <property type="entry name" value="PPR_At4g14850-like_plant"/>
</dbReference>
<keyword evidence="12" id="KW-1185">Reference proteome</keyword>
<dbReference type="AlphaFoldDB" id="A0AAN9SV14"/>
<keyword evidence="3" id="KW-0677">Repeat</keyword>
<dbReference type="PROSITE" id="PS50192">
    <property type="entry name" value="T_SNARE"/>
    <property type="match status" value="1"/>
</dbReference>
<dbReference type="FunFam" id="1.20.5.110:FF:000008">
    <property type="entry name" value="Syntaxin 132"/>
    <property type="match status" value="1"/>
</dbReference>
<dbReference type="FunFam" id="1.25.40.10:FF:000470">
    <property type="entry name" value="Pentatricopeptide repeat-containing protein At5g66520"/>
    <property type="match status" value="1"/>
</dbReference>
<dbReference type="SMART" id="SM00503">
    <property type="entry name" value="SynN"/>
    <property type="match status" value="1"/>
</dbReference>
<dbReference type="PANTHER" id="PTHR47926:SF463">
    <property type="entry name" value="PENTATRICOPEPTIDE REPEAT-CONTAINING PROTEIN"/>
    <property type="match status" value="1"/>
</dbReference>
<dbReference type="Gene3D" id="1.20.5.110">
    <property type="match status" value="1"/>
</dbReference>
<comment type="similarity">
    <text evidence="1">Belongs to the syntaxin family.</text>
</comment>
<evidence type="ECO:0000256" key="1">
    <source>
        <dbReference type="ARBA" id="ARBA00009063"/>
    </source>
</evidence>
<dbReference type="Pfam" id="PF01535">
    <property type="entry name" value="PPR"/>
    <property type="match status" value="2"/>
</dbReference>
<gene>
    <name evidence="11" type="ORF">VNO78_08351</name>
</gene>
<dbReference type="Pfam" id="PF00804">
    <property type="entry name" value="Syntaxin"/>
    <property type="match status" value="1"/>
</dbReference>
<dbReference type="GO" id="GO:0003723">
    <property type="term" value="F:RNA binding"/>
    <property type="evidence" value="ECO:0007669"/>
    <property type="project" value="InterPro"/>
</dbReference>
<evidence type="ECO:0000256" key="6">
    <source>
        <dbReference type="ARBA" id="ARBA00023054"/>
    </source>
</evidence>
<dbReference type="InterPro" id="IPR002885">
    <property type="entry name" value="PPR_rpt"/>
</dbReference>
<feature type="domain" description="T-SNARE coiled-coil homology" evidence="10">
    <location>
        <begin position="225"/>
        <end position="287"/>
    </location>
</feature>
<protein>
    <recommendedName>
        <fullName evidence="10">t-SNARE coiled-coil homology domain-containing protein</fullName>
    </recommendedName>
</protein>
<feature type="transmembrane region" description="Helical" evidence="9">
    <location>
        <begin position="296"/>
        <end position="320"/>
    </location>
</feature>
<keyword evidence="9" id="KW-1133">Transmembrane helix</keyword>
<dbReference type="GO" id="GO:0016020">
    <property type="term" value="C:membrane"/>
    <property type="evidence" value="ECO:0007669"/>
    <property type="project" value="InterPro"/>
</dbReference>
<evidence type="ECO:0000256" key="7">
    <source>
        <dbReference type="PROSITE-ProRule" id="PRU00708"/>
    </source>
</evidence>
<evidence type="ECO:0000313" key="12">
    <source>
        <dbReference type="Proteomes" id="UP001386955"/>
    </source>
</evidence>
<dbReference type="Pfam" id="PF13041">
    <property type="entry name" value="PPR_2"/>
    <property type="match status" value="3"/>
</dbReference>
<evidence type="ECO:0000256" key="4">
    <source>
        <dbReference type="ARBA" id="ARBA00022927"/>
    </source>
</evidence>
<dbReference type="CDD" id="cd00179">
    <property type="entry name" value="SynN"/>
    <property type="match status" value="1"/>
</dbReference>
<feature type="repeat" description="PPR" evidence="7">
    <location>
        <begin position="499"/>
        <end position="529"/>
    </location>
</feature>
<dbReference type="CDD" id="cd15848">
    <property type="entry name" value="SNARE_syntaxin1-like"/>
    <property type="match status" value="1"/>
</dbReference>
<dbReference type="SUPFAM" id="SSF47661">
    <property type="entry name" value="t-snare proteins"/>
    <property type="match status" value="1"/>
</dbReference>
<sequence>MNVSTFNSNIDTGGILKTIAKMNDLMTKSFLSYVELKKQARKDLEDDLDIEEGNLNPTDDRNLSQFFQEVELIKVEMEEITNLLFDLQQLNEETKCTHSAKVLRGLRDRMESDMVAVLRKARTIKAMLEVLDQSNITNRSLSESYKEGSPVDRTRMSITNGLRVKLRDMMNEFQSLRDNILSDHKEDLKRRYYTATGEVPTEEIMEKMVSGSLKVEVLAGKTDADLSTQVRHEAVMDIQRSLNKLHQVFLDMVILVETQGENVDSIEDNVANAGNFIHGGTNSLYYANQMKKNRKWVYWVLAVGLIILLVCIVAMIVRFLRPLTVAMLLLPPNAEQTMALLGRCSSMKELMQIHGQLLKKGTIENQLTVSRLLASFARIELGNLVHTRMVFDRISSPNTVMWNAMIRAYSNSNDPEAALLLYHQMLHHSAPHNSYTFPFLLKACSAISAFEETQQIQAHIIKRGFGLEVYATNSLLRVYAISGNLQSAHVLFHQLPTRDIVSWNTMIDGYIKFGNVGMAYKIFQAMPVKNVISWTTMIIGFVRAGIHKEALSLLQKMLVAGIKPDSVTLSCSLSACAGLGALEQGEWIHTYIERKEIKIDPVLGCVLTDMYVKCGEMEKALLVFSKLEKKCVCVWTAIIGGFAIHGKGREALDWFTQMQKAGIKPNSITFTAILTACSHAGLTKEGMSLFKSMSNVYNIKPSMEHYGCMVDLMGRAGLLKEAREFIESMPVKPNAAIWGALLNACQLHKYLELGKEIGNILIELDPEHSGRYIHLASIYAAAGEWNQVVRVRSQIKYRGLLNHPGCSSITLNGVVHEFFAGVGSHPHIQEI</sequence>
<keyword evidence="5" id="KW-0007">Acetylation</keyword>
<feature type="coiled-coil region" evidence="8">
    <location>
        <begin position="34"/>
        <end position="93"/>
    </location>
</feature>
<proteinExistence type="inferred from homology"/>
<evidence type="ECO:0000256" key="8">
    <source>
        <dbReference type="SAM" id="Coils"/>
    </source>
</evidence>
<feature type="repeat" description="PPR" evidence="7">
    <location>
        <begin position="530"/>
        <end position="564"/>
    </location>
</feature>
<keyword evidence="6 8" id="KW-0175">Coiled coil</keyword>
<feature type="repeat" description="PPR" evidence="7">
    <location>
        <begin position="398"/>
        <end position="432"/>
    </location>
</feature>
<feature type="repeat" description="PPR" evidence="7">
    <location>
        <begin position="631"/>
        <end position="665"/>
    </location>
</feature>
<organism evidence="11 12">
    <name type="scientific">Psophocarpus tetragonolobus</name>
    <name type="common">Winged bean</name>
    <name type="synonym">Dolichos tetragonolobus</name>
    <dbReference type="NCBI Taxonomy" id="3891"/>
    <lineage>
        <taxon>Eukaryota</taxon>
        <taxon>Viridiplantae</taxon>
        <taxon>Streptophyta</taxon>
        <taxon>Embryophyta</taxon>
        <taxon>Tracheophyta</taxon>
        <taxon>Spermatophyta</taxon>
        <taxon>Magnoliopsida</taxon>
        <taxon>eudicotyledons</taxon>
        <taxon>Gunneridae</taxon>
        <taxon>Pentapetalae</taxon>
        <taxon>rosids</taxon>
        <taxon>fabids</taxon>
        <taxon>Fabales</taxon>
        <taxon>Fabaceae</taxon>
        <taxon>Papilionoideae</taxon>
        <taxon>50 kb inversion clade</taxon>
        <taxon>NPAAA clade</taxon>
        <taxon>indigoferoid/millettioid clade</taxon>
        <taxon>Phaseoleae</taxon>
        <taxon>Psophocarpus</taxon>
    </lineage>
</organism>
<dbReference type="EMBL" id="JAYMYS010000002">
    <property type="protein sequence ID" value="KAK7406721.1"/>
    <property type="molecule type" value="Genomic_DNA"/>
</dbReference>
<accession>A0AAN9SV14</accession>
<dbReference type="InterPro" id="IPR011990">
    <property type="entry name" value="TPR-like_helical_dom_sf"/>
</dbReference>
<evidence type="ECO:0000259" key="10">
    <source>
        <dbReference type="PROSITE" id="PS50192"/>
    </source>
</evidence>
<dbReference type="InterPro" id="IPR010989">
    <property type="entry name" value="SNARE"/>
</dbReference>
<dbReference type="NCBIfam" id="TIGR00756">
    <property type="entry name" value="PPR"/>
    <property type="match status" value="5"/>
</dbReference>
<dbReference type="PROSITE" id="PS51375">
    <property type="entry name" value="PPR"/>
    <property type="match status" value="4"/>
</dbReference>
<dbReference type="Proteomes" id="UP001386955">
    <property type="component" value="Unassembled WGS sequence"/>
</dbReference>
<dbReference type="Pfam" id="PF20431">
    <property type="entry name" value="E_motif"/>
    <property type="match status" value="1"/>
</dbReference>
<keyword evidence="9" id="KW-0812">Transmembrane</keyword>
<evidence type="ECO:0000256" key="3">
    <source>
        <dbReference type="ARBA" id="ARBA00022737"/>
    </source>
</evidence>
<dbReference type="InterPro" id="IPR046848">
    <property type="entry name" value="E_motif"/>
</dbReference>
<dbReference type="FunFam" id="1.20.58.70:FF:000003">
    <property type="entry name" value="Qa-SNARE, Sso1/Syntaxin1-type, SYP12A-group"/>
    <property type="match status" value="1"/>
</dbReference>
<dbReference type="InterPro" id="IPR000727">
    <property type="entry name" value="T_SNARE_dom"/>
</dbReference>
<dbReference type="GO" id="GO:0009451">
    <property type="term" value="P:RNA modification"/>
    <property type="evidence" value="ECO:0007669"/>
    <property type="project" value="InterPro"/>
</dbReference>
<dbReference type="GO" id="GO:0015031">
    <property type="term" value="P:protein transport"/>
    <property type="evidence" value="ECO:0007669"/>
    <property type="project" value="UniProtKB-KW"/>
</dbReference>
<keyword evidence="2" id="KW-0813">Transport</keyword>
<keyword evidence="9" id="KW-0472">Membrane</keyword>
<evidence type="ECO:0000256" key="5">
    <source>
        <dbReference type="ARBA" id="ARBA00022990"/>
    </source>
</evidence>
<dbReference type="GO" id="GO:0016192">
    <property type="term" value="P:vesicle-mediated transport"/>
    <property type="evidence" value="ECO:0007669"/>
    <property type="project" value="InterPro"/>
</dbReference>
<evidence type="ECO:0000256" key="2">
    <source>
        <dbReference type="ARBA" id="ARBA00022448"/>
    </source>
</evidence>
<dbReference type="Gene3D" id="1.20.58.70">
    <property type="match status" value="1"/>
</dbReference>
<dbReference type="Gene3D" id="1.25.40.10">
    <property type="entry name" value="Tetratricopeptide repeat domain"/>
    <property type="match status" value="3"/>
</dbReference>
<evidence type="ECO:0000313" key="11">
    <source>
        <dbReference type="EMBL" id="KAK7406721.1"/>
    </source>
</evidence>
<comment type="caution">
    <text evidence="11">The sequence shown here is derived from an EMBL/GenBank/DDBJ whole genome shotgun (WGS) entry which is preliminary data.</text>
</comment>
<evidence type="ECO:0000256" key="9">
    <source>
        <dbReference type="SAM" id="Phobius"/>
    </source>
</evidence>
<dbReference type="InterPro" id="IPR006011">
    <property type="entry name" value="Syntaxin_N"/>
</dbReference>
<name>A0AAN9SV14_PSOTE</name>
<dbReference type="PANTHER" id="PTHR47926">
    <property type="entry name" value="PENTATRICOPEPTIDE REPEAT-CONTAINING PROTEIN"/>
    <property type="match status" value="1"/>
</dbReference>